<name>A0A2H9U169_9GAMM</name>
<dbReference type="EMBL" id="PGGC01000169">
    <property type="protein sequence ID" value="PJG57792.1"/>
    <property type="molecule type" value="Genomic_DNA"/>
</dbReference>
<comment type="caution">
    <text evidence="1">The sequence shown here is derived from an EMBL/GenBank/DDBJ whole genome shotgun (WGS) entry which is preliminary data.</text>
</comment>
<proteinExistence type="predicted"/>
<dbReference type="AlphaFoldDB" id="A0A2H9U169"/>
<evidence type="ECO:0000313" key="1">
    <source>
        <dbReference type="EMBL" id="PJG57792.1"/>
    </source>
</evidence>
<evidence type="ECO:0000313" key="2">
    <source>
        <dbReference type="Proteomes" id="UP000235861"/>
    </source>
</evidence>
<dbReference type="Proteomes" id="UP000235861">
    <property type="component" value="Unassembled WGS sequence"/>
</dbReference>
<accession>A0A2H9U169</accession>
<protein>
    <submittedName>
        <fullName evidence="1">Uncharacterized protein</fullName>
    </submittedName>
</protein>
<reference evidence="1 2" key="1">
    <citation type="submission" date="2017-11" db="EMBL/GenBank/DDBJ databases">
        <title>Draft genome sequence of environmental isolate Aeromonas cavernicola sp. nov. MDC 2508.</title>
        <authorList>
            <person name="Colston S.M."/>
            <person name="Navarro A."/>
            <person name="Martinez-Murcia A.J."/>
            <person name="Graf J."/>
        </authorList>
    </citation>
    <scope>NUCLEOTIDE SEQUENCE [LARGE SCALE GENOMIC DNA]</scope>
    <source>
        <strain evidence="1 2">MDC 2508</strain>
    </source>
</reference>
<gene>
    <name evidence="1" type="ORF">CUC53_16110</name>
</gene>
<organism evidence="1 2">
    <name type="scientific">Aeromonas cavernicola</name>
    <dbReference type="NCBI Taxonomy" id="1006623"/>
    <lineage>
        <taxon>Bacteria</taxon>
        <taxon>Pseudomonadati</taxon>
        <taxon>Pseudomonadota</taxon>
        <taxon>Gammaproteobacteria</taxon>
        <taxon>Aeromonadales</taxon>
        <taxon>Aeromonadaceae</taxon>
        <taxon>Aeromonas</taxon>
    </lineage>
</organism>
<sequence>MHGVTVVDKVASYQRNLKELDAFMAIGADGKDLALKEWLAQYKRARGKLVNQSYEKATAIYVESNTDYPKVEPKGWNLFK</sequence>
<keyword evidence="2" id="KW-1185">Reference proteome</keyword>